<gene>
    <name evidence="2" type="ORF">Tci_044774</name>
</gene>
<protein>
    <submittedName>
        <fullName evidence="2">Reverse transcriptase domain-containing protein</fullName>
    </submittedName>
</protein>
<evidence type="ECO:0000256" key="1">
    <source>
        <dbReference type="SAM" id="MobiDB-lite"/>
    </source>
</evidence>
<dbReference type="EMBL" id="BKCJ010006563">
    <property type="protein sequence ID" value="GEU72796.1"/>
    <property type="molecule type" value="Genomic_DNA"/>
</dbReference>
<feature type="region of interest" description="Disordered" evidence="1">
    <location>
        <begin position="1"/>
        <end position="55"/>
    </location>
</feature>
<evidence type="ECO:0000313" key="2">
    <source>
        <dbReference type="EMBL" id="GEU72796.1"/>
    </source>
</evidence>
<organism evidence="2">
    <name type="scientific">Tanacetum cinerariifolium</name>
    <name type="common">Dalmatian daisy</name>
    <name type="synonym">Chrysanthemum cinerariifolium</name>
    <dbReference type="NCBI Taxonomy" id="118510"/>
    <lineage>
        <taxon>Eukaryota</taxon>
        <taxon>Viridiplantae</taxon>
        <taxon>Streptophyta</taxon>
        <taxon>Embryophyta</taxon>
        <taxon>Tracheophyta</taxon>
        <taxon>Spermatophyta</taxon>
        <taxon>Magnoliopsida</taxon>
        <taxon>eudicotyledons</taxon>
        <taxon>Gunneridae</taxon>
        <taxon>Pentapetalae</taxon>
        <taxon>asterids</taxon>
        <taxon>campanulids</taxon>
        <taxon>Asterales</taxon>
        <taxon>Asteraceae</taxon>
        <taxon>Asteroideae</taxon>
        <taxon>Anthemideae</taxon>
        <taxon>Anthemidinae</taxon>
        <taxon>Tanacetum</taxon>
    </lineage>
</organism>
<keyword evidence="2" id="KW-0808">Transferase</keyword>
<sequence>MLVTQGEGSGTLTEPHHTPFPEAQQSPLHDFTSPSQLTETTEPIPTVTPSEIPTLRQYSKRARIAQSKALPTAADEPVSPLGDDTNILTSEVQVVSVPPAAEVSTVGIPTGSGMVPTASPIFTTASVVTPYSRRKDKENMVESDTPKKKKQQEHIDVQVAREMEEQMAREDQKRNEQIARDAKIARIHAEEELQMLIDGLDKNNEVIARHLHDKSLSKKQQREFYMSDLKSHSGWKIKHFKGMTLEEIREKFIPVWKQIEDFVPMASKEDGGRFKRKGLRLEQSSAKKMKTAEDVFEEDLKEMMQLVLVEEVYVEALQVKHPIIDWEIHTKGKRYYWKIIRLGGHTAVYQFFVDMLKQIDREDLNYEEVPTASKEMFPLLSKRDATAEEVCTAEKLKIHISGTTNQTTRYSSTYDYLSVNRIDIIDVAREEYAQEILGFSNNSSCSNPTSTSEPILSESSPFLTSFEGSDFILEEIEAYLKDESISLEINHADCDPEGDICLIEN</sequence>
<comment type="caution">
    <text evidence="2">The sequence shown here is derived from an EMBL/GenBank/DDBJ whole genome shotgun (WGS) entry which is preliminary data.</text>
</comment>
<keyword evidence="2" id="KW-0695">RNA-directed DNA polymerase</keyword>
<dbReference type="GO" id="GO:0003964">
    <property type="term" value="F:RNA-directed DNA polymerase activity"/>
    <property type="evidence" value="ECO:0007669"/>
    <property type="project" value="UniProtKB-KW"/>
</dbReference>
<keyword evidence="2" id="KW-0548">Nucleotidyltransferase</keyword>
<feature type="region of interest" description="Disordered" evidence="1">
    <location>
        <begin position="130"/>
        <end position="153"/>
    </location>
</feature>
<name>A0A6L2MFM8_TANCI</name>
<accession>A0A6L2MFM8</accession>
<dbReference type="AlphaFoldDB" id="A0A6L2MFM8"/>
<reference evidence="2" key="1">
    <citation type="journal article" date="2019" name="Sci. Rep.">
        <title>Draft genome of Tanacetum cinerariifolium, the natural source of mosquito coil.</title>
        <authorList>
            <person name="Yamashiro T."/>
            <person name="Shiraishi A."/>
            <person name="Satake H."/>
            <person name="Nakayama K."/>
        </authorList>
    </citation>
    <scope>NUCLEOTIDE SEQUENCE</scope>
</reference>
<feature type="compositionally biased region" description="Low complexity" evidence="1">
    <location>
        <begin position="38"/>
        <end position="54"/>
    </location>
</feature>
<feature type="compositionally biased region" description="Basic and acidic residues" evidence="1">
    <location>
        <begin position="133"/>
        <end position="153"/>
    </location>
</feature>
<feature type="compositionally biased region" description="Polar residues" evidence="1">
    <location>
        <begin position="23"/>
        <end position="37"/>
    </location>
</feature>
<proteinExistence type="predicted"/>